<organism evidence="1 2">
    <name type="scientific">Pistacia atlantica</name>
    <dbReference type="NCBI Taxonomy" id="434234"/>
    <lineage>
        <taxon>Eukaryota</taxon>
        <taxon>Viridiplantae</taxon>
        <taxon>Streptophyta</taxon>
        <taxon>Embryophyta</taxon>
        <taxon>Tracheophyta</taxon>
        <taxon>Spermatophyta</taxon>
        <taxon>Magnoliopsida</taxon>
        <taxon>eudicotyledons</taxon>
        <taxon>Gunneridae</taxon>
        <taxon>Pentapetalae</taxon>
        <taxon>rosids</taxon>
        <taxon>malvids</taxon>
        <taxon>Sapindales</taxon>
        <taxon>Anacardiaceae</taxon>
        <taxon>Pistacia</taxon>
    </lineage>
</organism>
<sequence length="57" mass="6986">MSKSIPTNNDWQTQGLDANGRRFLRWVQKYYMIYNYCADLKRFPKGHPRECQRSRFL</sequence>
<comment type="caution">
    <text evidence="1">The sequence shown here is derived from an EMBL/GenBank/DDBJ whole genome shotgun (WGS) entry which is preliminary data.</text>
</comment>
<protein>
    <submittedName>
        <fullName evidence="1">Uncharacterized protein</fullName>
    </submittedName>
</protein>
<evidence type="ECO:0000313" key="2">
    <source>
        <dbReference type="Proteomes" id="UP001164250"/>
    </source>
</evidence>
<accession>A0ACC1A5W3</accession>
<gene>
    <name evidence="1" type="ORF">Patl1_10253</name>
</gene>
<dbReference type="Proteomes" id="UP001164250">
    <property type="component" value="Chromosome 12"/>
</dbReference>
<name>A0ACC1A5W3_9ROSI</name>
<proteinExistence type="predicted"/>
<keyword evidence="2" id="KW-1185">Reference proteome</keyword>
<dbReference type="EMBL" id="CM047908">
    <property type="protein sequence ID" value="KAJ0081682.1"/>
    <property type="molecule type" value="Genomic_DNA"/>
</dbReference>
<reference evidence="2" key="1">
    <citation type="journal article" date="2023" name="G3 (Bethesda)">
        <title>Genome assembly and association tests identify interacting loci associated with vigor, precocity, and sex in interspecific pistachio rootstocks.</title>
        <authorList>
            <person name="Palmer W."/>
            <person name="Jacygrad E."/>
            <person name="Sagayaradj S."/>
            <person name="Cavanaugh K."/>
            <person name="Han R."/>
            <person name="Bertier L."/>
            <person name="Beede B."/>
            <person name="Kafkas S."/>
            <person name="Golino D."/>
            <person name="Preece J."/>
            <person name="Michelmore R."/>
        </authorList>
    </citation>
    <scope>NUCLEOTIDE SEQUENCE [LARGE SCALE GENOMIC DNA]</scope>
</reference>
<evidence type="ECO:0000313" key="1">
    <source>
        <dbReference type="EMBL" id="KAJ0081682.1"/>
    </source>
</evidence>